<dbReference type="RefSeq" id="WP_307628237.1">
    <property type="nucleotide sequence ID" value="NZ_JAUSZS010000004.1"/>
</dbReference>
<reference evidence="3 4" key="1">
    <citation type="submission" date="2023-07" db="EMBL/GenBank/DDBJ databases">
        <title>Comparative genomics of wheat-associated soil bacteria to identify genetic determinants of phenazine resistance.</title>
        <authorList>
            <person name="Mouncey N."/>
        </authorList>
    </citation>
    <scope>NUCLEOTIDE SEQUENCE [LARGE SCALE GENOMIC DNA]</scope>
    <source>
        <strain evidence="3 4">W2I16</strain>
    </source>
</reference>
<accession>A0ABU0RU61</accession>
<protein>
    <recommendedName>
        <fullName evidence="2">Peptidoglycan binding-like domain-containing protein</fullName>
    </recommendedName>
</protein>
<dbReference type="InterPro" id="IPR002477">
    <property type="entry name" value="Peptidoglycan-bd-like"/>
</dbReference>
<comment type="caution">
    <text evidence="3">The sequence shown here is derived from an EMBL/GenBank/DDBJ whole genome shotgun (WGS) entry which is preliminary data.</text>
</comment>
<sequence length="136" mass="13917">MKRTLAALATLAAAVGGILVTAPTAAAADGHCAQSLGVDKGAYWTKVPATSGGSTSCVMGRGSSGPAVRELQFALTICYGMDTGGTDGVYGAKTEAAVRSLQSATGQRADGIYGPNTRNVVEWRWYTNIGAKCDRL</sequence>
<feature type="signal peptide" evidence="1">
    <location>
        <begin position="1"/>
        <end position="27"/>
    </location>
</feature>
<evidence type="ECO:0000256" key="1">
    <source>
        <dbReference type="SAM" id="SignalP"/>
    </source>
</evidence>
<dbReference type="Proteomes" id="UP001223072">
    <property type="component" value="Unassembled WGS sequence"/>
</dbReference>
<dbReference type="EMBL" id="JAUSZS010000004">
    <property type="protein sequence ID" value="MDQ0934682.1"/>
    <property type="molecule type" value="Genomic_DNA"/>
</dbReference>
<proteinExistence type="predicted"/>
<feature type="chain" id="PRO_5046314046" description="Peptidoglycan binding-like domain-containing protein" evidence="1">
    <location>
        <begin position="28"/>
        <end position="136"/>
    </location>
</feature>
<gene>
    <name evidence="3" type="ORF">QFZ49_004622</name>
</gene>
<feature type="domain" description="Peptidoglycan binding-like" evidence="2">
    <location>
        <begin position="64"/>
        <end position="119"/>
    </location>
</feature>
<name>A0ABU0RU61_9ACTN</name>
<keyword evidence="4" id="KW-1185">Reference proteome</keyword>
<evidence type="ECO:0000313" key="3">
    <source>
        <dbReference type="EMBL" id="MDQ0934682.1"/>
    </source>
</evidence>
<evidence type="ECO:0000313" key="4">
    <source>
        <dbReference type="Proteomes" id="UP001223072"/>
    </source>
</evidence>
<organism evidence="3 4">
    <name type="scientific">Streptomyces turgidiscabies</name>
    <dbReference type="NCBI Taxonomy" id="85558"/>
    <lineage>
        <taxon>Bacteria</taxon>
        <taxon>Bacillati</taxon>
        <taxon>Actinomycetota</taxon>
        <taxon>Actinomycetes</taxon>
        <taxon>Kitasatosporales</taxon>
        <taxon>Streptomycetaceae</taxon>
        <taxon>Streptomyces</taxon>
    </lineage>
</organism>
<evidence type="ECO:0000259" key="2">
    <source>
        <dbReference type="Pfam" id="PF01471"/>
    </source>
</evidence>
<dbReference type="SUPFAM" id="SSF47090">
    <property type="entry name" value="PGBD-like"/>
    <property type="match status" value="1"/>
</dbReference>
<dbReference type="InterPro" id="IPR036365">
    <property type="entry name" value="PGBD-like_sf"/>
</dbReference>
<dbReference type="InterPro" id="IPR036366">
    <property type="entry name" value="PGBDSf"/>
</dbReference>
<dbReference type="Pfam" id="PF01471">
    <property type="entry name" value="PG_binding_1"/>
    <property type="match status" value="1"/>
</dbReference>
<keyword evidence="1" id="KW-0732">Signal</keyword>
<dbReference type="Gene3D" id="1.10.101.10">
    <property type="entry name" value="PGBD-like superfamily/PGBD"/>
    <property type="match status" value="1"/>
</dbReference>